<dbReference type="Pfam" id="PF03466">
    <property type="entry name" value="LysR_substrate"/>
    <property type="match status" value="1"/>
</dbReference>
<comment type="caution">
    <text evidence="5">The sequence shown here is derived from an EMBL/GenBank/DDBJ whole genome shotgun (WGS) entry which is preliminary data.</text>
</comment>
<gene>
    <name evidence="5" type="ORF">CT690_21305</name>
</gene>
<proteinExistence type="inferred from homology"/>
<dbReference type="EMBL" id="PESE01000008">
    <property type="protein sequence ID" value="PYD37000.1"/>
    <property type="molecule type" value="Genomic_DNA"/>
</dbReference>
<dbReference type="InterPro" id="IPR005119">
    <property type="entry name" value="LysR_subst-bd"/>
</dbReference>
<organism evidence="5 6">
    <name type="scientific">Serratia plymuthica</name>
    <dbReference type="NCBI Taxonomy" id="82996"/>
    <lineage>
        <taxon>Bacteria</taxon>
        <taxon>Pseudomonadati</taxon>
        <taxon>Pseudomonadota</taxon>
        <taxon>Gammaproteobacteria</taxon>
        <taxon>Enterobacterales</taxon>
        <taxon>Yersiniaceae</taxon>
        <taxon>Serratia</taxon>
    </lineage>
</organism>
<dbReference type="Gene3D" id="1.10.10.10">
    <property type="entry name" value="Winged helix-like DNA-binding domain superfamily/Winged helix DNA-binding domain"/>
    <property type="match status" value="1"/>
</dbReference>
<evidence type="ECO:0000256" key="2">
    <source>
        <dbReference type="ARBA" id="ARBA00023015"/>
    </source>
</evidence>
<dbReference type="InterPro" id="IPR036388">
    <property type="entry name" value="WH-like_DNA-bd_sf"/>
</dbReference>
<evidence type="ECO:0000256" key="1">
    <source>
        <dbReference type="ARBA" id="ARBA00009437"/>
    </source>
</evidence>
<dbReference type="AlphaFoldDB" id="A0A318NT57"/>
<dbReference type="SUPFAM" id="SSF53850">
    <property type="entry name" value="Periplasmic binding protein-like II"/>
    <property type="match status" value="1"/>
</dbReference>
<dbReference type="GO" id="GO:0003700">
    <property type="term" value="F:DNA-binding transcription factor activity"/>
    <property type="evidence" value="ECO:0007669"/>
    <property type="project" value="InterPro"/>
</dbReference>
<evidence type="ECO:0000256" key="3">
    <source>
        <dbReference type="ARBA" id="ARBA00023125"/>
    </source>
</evidence>
<dbReference type="PANTHER" id="PTHR30579:SF7">
    <property type="entry name" value="HTH-TYPE TRANSCRIPTIONAL REGULATOR LRHA-RELATED"/>
    <property type="match status" value="1"/>
</dbReference>
<comment type="similarity">
    <text evidence="1">Belongs to the LysR transcriptional regulatory family.</text>
</comment>
<dbReference type="Gene3D" id="3.40.190.10">
    <property type="entry name" value="Periplasmic binding protein-like II"/>
    <property type="match status" value="2"/>
</dbReference>
<dbReference type="PROSITE" id="PS50931">
    <property type="entry name" value="HTH_LYSR"/>
    <property type="match status" value="1"/>
</dbReference>
<evidence type="ECO:0000313" key="5">
    <source>
        <dbReference type="EMBL" id="PYD37000.1"/>
    </source>
</evidence>
<evidence type="ECO:0000256" key="4">
    <source>
        <dbReference type="ARBA" id="ARBA00023163"/>
    </source>
</evidence>
<dbReference type="InterPro" id="IPR036390">
    <property type="entry name" value="WH_DNA-bd_sf"/>
</dbReference>
<reference evidence="5 6" key="1">
    <citation type="submission" date="2017-11" db="EMBL/GenBank/DDBJ databases">
        <title>Genome sequence of the oocydin A producing rhizobacterium Serratia plymuthica 4Rx5.</title>
        <authorList>
            <person name="Matilla M.A."/>
            <person name="Udaondo Z."/>
            <person name="Salmond G.P.C."/>
        </authorList>
    </citation>
    <scope>NUCLEOTIDE SEQUENCE [LARGE SCALE GENOMIC DNA]</scope>
    <source>
        <strain evidence="5 6">4Rx5</strain>
    </source>
</reference>
<dbReference type="OrthoDB" id="8437302at2"/>
<keyword evidence="3" id="KW-0238">DNA-binding</keyword>
<dbReference type="InterPro" id="IPR000847">
    <property type="entry name" value="LysR_HTH_N"/>
</dbReference>
<dbReference type="RefSeq" id="WP_004951576.1">
    <property type="nucleotide sequence ID" value="NZ_CP185735.1"/>
</dbReference>
<dbReference type="InterPro" id="IPR050176">
    <property type="entry name" value="LTTR"/>
</dbReference>
<keyword evidence="2" id="KW-0805">Transcription regulation</keyword>
<evidence type="ECO:0000313" key="6">
    <source>
        <dbReference type="Proteomes" id="UP000248196"/>
    </source>
</evidence>
<dbReference type="PANTHER" id="PTHR30579">
    <property type="entry name" value="TRANSCRIPTIONAL REGULATOR"/>
    <property type="match status" value="1"/>
</dbReference>
<keyword evidence="4" id="KW-0804">Transcription</keyword>
<dbReference type="PRINTS" id="PR00039">
    <property type="entry name" value="HTHLYSR"/>
</dbReference>
<protein>
    <submittedName>
        <fullName evidence="5">LysR family transcriptional regulator</fullName>
    </submittedName>
</protein>
<dbReference type="Proteomes" id="UP000248196">
    <property type="component" value="Unassembled WGS sequence"/>
</dbReference>
<name>A0A318NT57_SERPL</name>
<dbReference type="SUPFAM" id="SSF46785">
    <property type="entry name" value="Winged helix' DNA-binding domain"/>
    <property type="match status" value="1"/>
</dbReference>
<dbReference type="GO" id="GO:0003677">
    <property type="term" value="F:DNA binding"/>
    <property type="evidence" value="ECO:0007669"/>
    <property type="project" value="UniProtKB-KW"/>
</dbReference>
<dbReference type="Pfam" id="PF00126">
    <property type="entry name" value="HTH_1"/>
    <property type="match status" value="1"/>
</dbReference>
<accession>A0A318NT57</accession>
<sequence>MGYYLDIHTVEAFLKVAELSSFTLAAESLCITQAGVTIKIQRLEKILGQPLFHRTPRNVYLSQEGKSFLPKARALLDAHFIAIRSINMANENKEINIGISDHVIDHQFMFILTQLRQRYSDILIKVIVDGSSSILQQFENKKIDIAIITQDGDKKGGEYLRQESYGWYGAINMMAEIKKLPLITLKESCRLRKLIIDLLLEHGKDWYDSFQGGGLNAILAATKMGLGIAPLPLGLLSPVDRLELIDVTERFNLPKIPSASVVVYDNCLDLCSRELLRELVSLIKQDEKQPLTA</sequence>